<dbReference type="GO" id="GO:0016787">
    <property type="term" value="F:hydrolase activity"/>
    <property type="evidence" value="ECO:0007669"/>
    <property type="project" value="UniProtKB-KW"/>
</dbReference>
<comment type="similarity">
    <text evidence="1">Belongs to the glycosyl hydrolase 57 family.</text>
</comment>
<organism evidence="4 5">
    <name type="scientific">Chitinophaga ginsengisegetis</name>
    <dbReference type="NCBI Taxonomy" id="393003"/>
    <lineage>
        <taxon>Bacteria</taxon>
        <taxon>Pseudomonadati</taxon>
        <taxon>Bacteroidota</taxon>
        <taxon>Chitinophagia</taxon>
        <taxon>Chitinophagales</taxon>
        <taxon>Chitinophagaceae</taxon>
        <taxon>Chitinophaga</taxon>
    </lineage>
</organism>
<dbReference type="AlphaFoldDB" id="A0A1T5NBP3"/>
<dbReference type="PANTHER" id="PTHR36306">
    <property type="entry name" value="ALPHA-AMYLASE-RELATED-RELATED"/>
    <property type="match status" value="1"/>
</dbReference>
<dbReference type="GO" id="GO:0005975">
    <property type="term" value="P:carbohydrate metabolic process"/>
    <property type="evidence" value="ECO:0007669"/>
    <property type="project" value="InterPro"/>
</dbReference>
<keyword evidence="4" id="KW-0378">Hydrolase</keyword>
<name>A0A1T5NBP3_9BACT</name>
<sequence length="348" mass="39913">MKNICLYFQVHQPFRLNRFSFMDIGNGVPYYDEMLNSEILRQVSLQSYLPANRALMKLIKAGNRQLHVNFSISGTALDQFERYMPELIESFRALADTGCVEFMSDTYSHSLAALKSSEEFNLQVKKHTARVAALFGKTPRVFRNTEQIYNNKIADMAAAMGFVATLTNGASLENKIINLFIDYQTFGKFHEHADVISTFAQYLPNEILLQNNHLLRPEGVTKLLPAVASLMRPQITIPQEENYDLRPWLNNDMQQDAFDTLYALGKKVRATDDDQLKQDWSYLQSADHFYYMGIQDPGNSLSPFDSPFDAFINYMNVLTDFSLRTDNSLEKKKITPHGRYTLEAGLYI</sequence>
<dbReference type="Pfam" id="PF03065">
    <property type="entry name" value="Glyco_hydro_57"/>
    <property type="match status" value="1"/>
</dbReference>
<evidence type="ECO:0000259" key="3">
    <source>
        <dbReference type="Pfam" id="PF03065"/>
    </source>
</evidence>
<proteinExistence type="inferred from homology"/>
<dbReference type="Gene3D" id="3.20.110.20">
    <property type="match status" value="1"/>
</dbReference>
<evidence type="ECO:0000256" key="1">
    <source>
        <dbReference type="ARBA" id="ARBA00006821"/>
    </source>
</evidence>
<reference evidence="4 5" key="1">
    <citation type="submission" date="2017-02" db="EMBL/GenBank/DDBJ databases">
        <authorList>
            <person name="Peterson S.W."/>
        </authorList>
    </citation>
    <scope>NUCLEOTIDE SEQUENCE [LARGE SCALE GENOMIC DNA]</scope>
    <source>
        <strain evidence="4 5">DSM 18108</strain>
    </source>
</reference>
<dbReference type="SUPFAM" id="SSF88713">
    <property type="entry name" value="Glycoside hydrolase/deacetylase"/>
    <property type="match status" value="1"/>
</dbReference>
<gene>
    <name evidence="4" type="ORF">SAMN05660461_1031</name>
</gene>
<protein>
    <submittedName>
        <fullName evidence="4">Glycosyl hydrolase family 57</fullName>
    </submittedName>
</protein>
<evidence type="ECO:0000256" key="2">
    <source>
        <dbReference type="ARBA" id="ARBA00023277"/>
    </source>
</evidence>
<keyword evidence="2" id="KW-0119">Carbohydrate metabolism</keyword>
<feature type="domain" description="Glycoside hydrolase family 57 N-terminal" evidence="3">
    <location>
        <begin position="6"/>
        <end position="169"/>
    </location>
</feature>
<dbReference type="EMBL" id="FUZZ01000001">
    <property type="protein sequence ID" value="SKC97871.1"/>
    <property type="molecule type" value="Genomic_DNA"/>
</dbReference>
<accession>A0A1T5NBP3</accession>
<dbReference type="STRING" id="393003.SAMN05660461_1031"/>
<dbReference type="InterPro" id="IPR011330">
    <property type="entry name" value="Glyco_hydro/deAcase_b/a-brl"/>
</dbReference>
<evidence type="ECO:0000313" key="4">
    <source>
        <dbReference type="EMBL" id="SKC97871.1"/>
    </source>
</evidence>
<evidence type="ECO:0000313" key="5">
    <source>
        <dbReference type="Proteomes" id="UP000190166"/>
    </source>
</evidence>
<dbReference type="PANTHER" id="PTHR36306:SF1">
    <property type="entry name" value="ALPHA-AMYLASE-RELATED"/>
    <property type="match status" value="1"/>
</dbReference>
<dbReference type="InterPro" id="IPR052046">
    <property type="entry name" value="GH57_Enzymes"/>
</dbReference>
<dbReference type="RefSeq" id="WP_079468327.1">
    <property type="nucleotide sequence ID" value="NZ_FUZZ01000001.1"/>
</dbReference>
<dbReference type="InterPro" id="IPR004300">
    <property type="entry name" value="Glyco_hydro_57_N"/>
</dbReference>
<keyword evidence="5" id="KW-1185">Reference proteome</keyword>
<dbReference type="Proteomes" id="UP000190166">
    <property type="component" value="Unassembled WGS sequence"/>
</dbReference>